<sequence length="78" mass="9446">METYQSIPLDFNKTLNEKVETFEKETIRIKNELEIYKSAFENREFENINKNNIKWREEAFYHISNLNESGIKLLSQKD</sequence>
<accession>Q553B2</accession>
<dbReference type="GeneID" id="8620089"/>
<dbReference type="SMR" id="Q553B2"/>
<gene>
    <name evidence="1" type="ORF">DDB_G0275763</name>
</gene>
<dbReference type="AlphaFoldDB" id="Q553B2"/>
<evidence type="ECO:0000313" key="1">
    <source>
        <dbReference type="EMBL" id="EAL69632.1"/>
    </source>
</evidence>
<organism evidence="1 2">
    <name type="scientific">Dictyostelium discoideum</name>
    <name type="common">Social amoeba</name>
    <dbReference type="NCBI Taxonomy" id="44689"/>
    <lineage>
        <taxon>Eukaryota</taxon>
        <taxon>Amoebozoa</taxon>
        <taxon>Evosea</taxon>
        <taxon>Eumycetozoa</taxon>
        <taxon>Dictyostelia</taxon>
        <taxon>Dictyosteliales</taxon>
        <taxon>Dictyosteliaceae</taxon>
        <taxon>Dictyostelium</taxon>
    </lineage>
</organism>
<dbReference type="PaxDb" id="44689-DDB0202493"/>
<proteinExistence type="predicted"/>
<reference evidence="1 2" key="1">
    <citation type="journal article" date="2005" name="Nature">
        <title>The genome of the social amoeba Dictyostelium discoideum.</title>
        <authorList>
            <consortium name="The Dictyostelium discoideum Sequencing Consortium"/>
            <person name="Eichinger L."/>
            <person name="Pachebat J.A."/>
            <person name="Glockner G."/>
            <person name="Rajandream M.A."/>
            <person name="Sucgang R."/>
            <person name="Berriman M."/>
            <person name="Song J."/>
            <person name="Olsen R."/>
            <person name="Szafranski K."/>
            <person name="Xu Q."/>
            <person name="Tunggal B."/>
            <person name="Kummerfeld S."/>
            <person name="Madera M."/>
            <person name="Konfortov B.A."/>
            <person name="Rivero F."/>
            <person name="Bankier A.T."/>
            <person name="Lehmann R."/>
            <person name="Hamlin N."/>
            <person name="Davies R."/>
            <person name="Gaudet P."/>
            <person name="Fey P."/>
            <person name="Pilcher K."/>
            <person name="Chen G."/>
            <person name="Saunders D."/>
            <person name="Sodergren E."/>
            <person name="Davis P."/>
            <person name="Kerhornou A."/>
            <person name="Nie X."/>
            <person name="Hall N."/>
            <person name="Anjard C."/>
            <person name="Hemphill L."/>
            <person name="Bason N."/>
            <person name="Farbrother P."/>
            <person name="Desany B."/>
            <person name="Just E."/>
            <person name="Morio T."/>
            <person name="Rost R."/>
            <person name="Churcher C."/>
            <person name="Cooper J."/>
            <person name="Haydock S."/>
            <person name="van Driessche N."/>
            <person name="Cronin A."/>
            <person name="Goodhead I."/>
            <person name="Muzny D."/>
            <person name="Mourier T."/>
            <person name="Pain A."/>
            <person name="Lu M."/>
            <person name="Harper D."/>
            <person name="Lindsay R."/>
            <person name="Hauser H."/>
            <person name="James K."/>
            <person name="Quiles M."/>
            <person name="Madan Babu M."/>
            <person name="Saito T."/>
            <person name="Buchrieser C."/>
            <person name="Wardroper A."/>
            <person name="Felder M."/>
            <person name="Thangavelu M."/>
            <person name="Johnson D."/>
            <person name="Knights A."/>
            <person name="Loulseged H."/>
            <person name="Mungall K."/>
            <person name="Oliver K."/>
            <person name="Price C."/>
            <person name="Quail M.A."/>
            <person name="Urushihara H."/>
            <person name="Hernandez J."/>
            <person name="Rabbinowitsch E."/>
            <person name="Steffen D."/>
            <person name="Sanders M."/>
            <person name="Ma J."/>
            <person name="Kohara Y."/>
            <person name="Sharp S."/>
            <person name="Simmonds M."/>
            <person name="Spiegler S."/>
            <person name="Tivey A."/>
            <person name="Sugano S."/>
            <person name="White B."/>
            <person name="Walker D."/>
            <person name="Woodward J."/>
            <person name="Winckler T."/>
            <person name="Tanaka Y."/>
            <person name="Shaulsky G."/>
            <person name="Schleicher M."/>
            <person name="Weinstock G."/>
            <person name="Rosenthal A."/>
            <person name="Cox E.C."/>
            <person name="Chisholm R.L."/>
            <person name="Gibbs R."/>
            <person name="Loomis W.F."/>
            <person name="Platzer M."/>
            <person name="Kay R.R."/>
            <person name="Williams J."/>
            <person name="Dear P.H."/>
            <person name="Noegel A.A."/>
            <person name="Barrell B."/>
            <person name="Kuspa A."/>
        </authorList>
    </citation>
    <scope>NUCLEOTIDE SEQUENCE [LARGE SCALE GENOMIC DNA]</scope>
    <source>
        <strain evidence="1 2">AX4</strain>
    </source>
</reference>
<keyword evidence="2" id="KW-1185">Reference proteome</keyword>
<protein>
    <submittedName>
        <fullName evidence="1">Uncharacterized protein</fullName>
    </submittedName>
</protein>
<comment type="caution">
    <text evidence="1">The sequence shown here is derived from an EMBL/GenBank/DDBJ whole genome shotgun (WGS) entry which is preliminary data.</text>
</comment>
<dbReference type="RefSeq" id="XP_643508.1">
    <property type="nucleotide sequence ID" value="XM_638416.1"/>
</dbReference>
<name>Q553B2_DICDI</name>
<dbReference type="dictyBase" id="DDB_G0275763"/>
<evidence type="ECO:0000313" key="2">
    <source>
        <dbReference type="Proteomes" id="UP000002195"/>
    </source>
</evidence>
<dbReference type="KEGG" id="ddi:DDB_G0275763"/>
<dbReference type="InParanoid" id="Q553B2"/>
<dbReference type="HOGENOM" id="CLU_2627120_0_0_1"/>
<dbReference type="EMBL" id="AAFI02000013">
    <property type="protein sequence ID" value="EAL69632.1"/>
    <property type="molecule type" value="Genomic_DNA"/>
</dbReference>
<dbReference type="Proteomes" id="UP000002195">
    <property type="component" value="Unassembled WGS sequence"/>
</dbReference>
<dbReference type="VEuPathDB" id="AmoebaDB:DDB_G0275763"/>